<dbReference type="EnsemblPlants" id="TuG1812G0400001390.01.T01">
    <property type="protein sequence ID" value="TuG1812G0400001390.01.T01"/>
    <property type="gene ID" value="TuG1812G0400001390.01"/>
</dbReference>
<dbReference type="Gramene" id="TuG1812G0400001390.01.T01">
    <property type="protein sequence ID" value="TuG1812G0400001390.01.T01"/>
    <property type="gene ID" value="TuG1812G0400001390.01"/>
</dbReference>
<dbReference type="AlphaFoldDB" id="A0A8R7U7H7"/>
<sequence>MRLTYSILLELHVRLTRSLNARLLLRIIKFCANIYIELYFNHFREGSQELKPSGELGLEKFHNPGLHPERPGEHRRWDGRVGAEKRERHKDDAGVLAVEGDDHGSLGLTDVELEVHEAARDEERLPSAHHPGVELVPRVKAAKDSNEELTFHHDADLGGTGVDVRRVGAPRREVHTVHRHAQRVGTGPLSHVKLRQAEPFGVDVLPALASLDEKRKSSPASDMGLHGCPFTETALPPRSATQKSWRGSESVARAGPRSNMANRPAMVFAYSIAC</sequence>
<accession>A0A8R7U7H7</accession>
<protein>
    <submittedName>
        <fullName evidence="2">Uncharacterized protein</fullName>
    </submittedName>
</protein>
<proteinExistence type="predicted"/>
<reference evidence="2" key="2">
    <citation type="submission" date="2018-03" db="EMBL/GenBank/DDBJ databases">
        <title>The Triticum urartu genome reveals the dynamic nature of wheat genome evolution.</title>
        <authorList>
            <person name="Ling H."/>
            <person name="Ma B."/>
            <person name="Shi X."/>
            <person name="Liu H."/>
            <person name="Dong L."/>
            <person name="Sun H."/>
            <person name="Cao Y."/>
            <person name="Gao Q."/>
            <person name="Zheng S."/>
            <person name="Li Y."/>
            <person name="Yu Y."/>
            <person name="Du H."/>
            <person name="Qi M."/>
            <person name="Li Y."/>
            <person name="Yu H."/>
            <person name="Cui Y."/>
            <person name="Wang N."/>
            <person name="Chen C."/>
            <person name="Wu H."/>
            <person name="Zhao Y."/>
            <person name="Zhang J."/>
            <person name="Li Y."/>
            <person name="Zhou W."/>
            <person name="Zhang B."/>
            <person name="Hu W."/>
            <person name="Eijk M."/>
            <person name="Tang J."/>
            <person name="Witsenboer H."/>
            <person name="Zhao S."/>
            <person name="Li Z."/>
            <person name="Zhang A."/>
            <person name="Wang D."/>
            <person name="Liang C."/>
        </authorList>
    </citation>
    <scope>NUCLEOTIDE SEQUENCE [LARGE SCALE GENOMIC DNA]</scope>
    <source>
        <strain evidence="2">cv. G1812</strain>
    </source>
</reference>
<reference evidence="3" key="1">
    <citation type="journal article" date="2013" name="Nature">
        <title>Draft genome of the wheat A-genome progenitor Triticum urartu.</title>
        <authorList>
            <person name="Ling H.Q."/>
            <person name="Zhao S."/>
            <person name="Liu D."/>
            <person name="Wang J."/>
            <person name="Sun H."/>
            <person name="Zhang C."/>
            <person name="Fan H."/>
            <person name="Li D."/>
            <person name="Dong L."/>
            <person name="Tao Y."/>
            <person name="Gao C."/>
            <person name="Wu H."/>
            <person name="Li Y."/>
            <person name="Cui Y."/>
            <person name="Guo X."/>
            <person name="Zheng S."/>
            <person name="Wang B."/>
            <person name="Yu K."/>
            <person name="Liang Q."/>
            <person name="Yang W."/>
            <person name="Lou X."/>
            <person name="Chen J."/>
            <person name="Feng M."/>
            <person name="Jian J."/>
            <person name="Zhang X."/>
            <person name="Luo G."/>
            <person name="Jiang Y."/>
            <person name="Liu J."/>
            <person name="Wang Z."/>
            <person name="Sha Y."/>
            <person name="Zhang B."/>
            <person name="Wu H."/>
            <person name="Tang D."/>
            <person name="Shen Q."/>
            <person name="Xue P."/>
            <person name="Zou S."/>
            <person name="Wang X."/>
            <person name="Liu X."/>
            <person name="Wang F."/>
            <person name="Yang Y."/>
            <person name="An X."/>
            <person name="Dong Z."/>
            <person name="Zhang K."/>
            <person name="Zhang X."/>
            <person name="Luo M.C."/>
            <person name="Dvorak J."/>
            <person name="Tong Y."/>
            <person name="Wang J."/>
            <person name="Yang H."/>
            <person name="Li Z."/>
            <person name="Wang D."/>
            <person name="Zhang A."/>
            <person name="Wang J."/>
        </authorList>
    </citation>
    <scope>NUCLEOTIDE SEQUENCE</scope>
    <source>
        <strain evidence="3">cv. G1812</strain>
    </source>
</reference>
<organism evidence="2 3">
    <name type="scientific">Triticum urartu</name>
    <name type="common">Red wild einkorn</name>
    <name type="synonym">Crithodium urartu</name>
    <dbReference type="NCBI Taxonomy" id="4572"/>
    <lineage>
        <taxon>Eukaryota</taxon>
        <taxon>Viridiplantae</taxon>
        <taxon>Streptophyta</taxon>
        <taxon>Embryophyta</taxon>
        <taxon>Tracheophyta</taxon>
        <taxon>Spermatophyta</taxon>
        <taxon>Magnoliopsida</taxon>
        <taxon>Liliopsida</taxon>
        <taxon>Poales</taxon>
        <taxon>Poaceae</taxon>
        <taxon>BOP clade</taxon>
        <taxon>Pooideae</taxon>
        <taxon>Triticodae</taxon>
        <taxon>Triticeae</taxon>
        <taxon>Triticinae</taxon>
        <taxon>Triticum</taxon>
    </lineage>
</organism>
<reference evidence="2" key="3">
    <citation type="submission" date="2022-06" db="UniProtKB">
        <authorList>
            <consortium name="EnsemblPlants"/>
        </authorList>
    </citation>
    <scope>IDENTIFICATION</scope>
</reference>
<evidence type="ECO:0000256" key="1">
    <source>
        <dbReference type="SAM" id="MobiDB-lite"/>
    </source>
</evidence>
<evidence type="ECO:0000313" key="2">
    <source>
        <dbReference type="EnsemblPlants" id="TuG1812G0400001390.01.T01"/>
    </source>
</evidence>
<dbReference type="Proteomes" id="UP000015106">
    <property type="component" value="Chromosome 4"/>
</dbReference>
<evidence type="ECO:0000313" key="3">
    <source>
        <dbReference type="Proteomes" id="UP000015106"/>
    </source>
</evidence>
<name>A0A8R7U7H7_TRIUA</name>
<keyword evidence="3" id="KW-1185">Reference proteome</keyword>
<feature type="region of interest" description="Disordered" evidence="1">
    <location>
        <begin position="54"/>
        <end position="90"/>
    </location>
</feature>
<feature type="compositionally biased region" description="Basic and acidic residues" evidence="1">
    <location>
        <begin position="57"/>
        <end position="90"/>
    </location>
</feature>
<feature type="region of interest" description="Disordered" evidence="1">
    <location>
        <begin position="215"/>
        <end position="257"/>
    </location>
</feature>